<feature type="compositionally biased region" description="Basic and acidic residues" evidence="5">
    <location>
        <begin position="1"/>
        <end position="16"/>
    </location>
</feature>
<name>A0A1U7CW36_9BACT</name>
<feature type="compositionally biased region" description="Pro residues" evidence="5">
    <location>
        <begin position="1118"/>
        <end position="1139"/>
    </location>
</feature>
<dbReference type="Pfam" id="PF00109">
    <property type="entry name" value="ketoacyl-synt"/>
    <property type="match status" value="1"/>
</dbReference>
<dbReference type="InterPro" id="IPR014030">
    <property type="entry name" value="Ketoacyl_synth_N"/>
</dbReference>
<dbReference type="Pfam" id="PF00698">
    <property type="entry name" value="Acyl_transf_1"/>
    <property type="match status" value="1"/>
</dbReference>
<dbReference type="InterPro" id="IPR014031">
    <property type="entry name" value="Ketoacyl_synth_C"/>
</dbReference>
<dbReference type="STRING" id="1387353.BSF38_04654"/>
<keyword evidence="3 9" id="KW-0808">Transferase</keyword>
<gene>
    <name evidence="9" type="ORF">BSF38_04654</name>
</gene>
<dbReference type="InterPro" id="IPR016035">
    <property type="entry name" value="Acyl_Trfase/lysoPLipase"/>
</dbReference>
<feature type="region of interest" description="Disordered" evidence="5">
    <location>
        <begin position="1099"/>
        <end position="1159"/>
    </location>
</feature>
<dbReference type="Gene3D" id="3.40.366.10">
    <property type="entry name" value="Malonyl-Coenzyme A Acyl Carrier Protein, domain 2"/>
    <property type="match status" value="1"/>
</dbReference>
<dbReference type="SMART" id="SM00826">
    <property type="entry name" value="PKS_DH"/>
    <property type="match status" value="1"/>
</dbReference>
<dbReference type="Gene3D" id="3.40.47.10">
    <property type="match status" value="1"/>
</dbReference>
<evidence type="ECO:0000259" key="7">
    <source>
        <dbReference type="PROSITE" id="PS52004"/>
    </source>
</evidence>
<feature type="compositionally biased region" description="Polar residues" evidence="5">
    <location>
        <begin position="996"/>
        <end position="1023"/>
    </location>
</feature>
<evidence type="ECO:0000259" key="8">
    <source>
        <dbReference type="PROSITE" id="PS52019"/>
    </source>
</evidence>
<dbReference type="SUPFAM" id="SSF53901">
    <property type="entry name" value="Thiolase-like"/>
    <property type="match status" value="1"/>
</dbReference>
<dbReference type="InterPro" id="IPR013968">
    <property type="entry name" value="PKS_KR"/>
</dbReference>
<dbReference type="InterPro" id="IPR016036">
    <property type="entry name" value="Malonyl_transacylase_ACP-bd"/>
</dbReference>
<dbReference type="Pfam" id="PF14765">
    <property type="entry name" value="PS-DH"/>
    <property type="match status" value="1"/>
</dbReference>
<evidence type="ECO:0000259" key="6">
    <source>
        <dbReference type="PROSITE" id="PS50075"/>
    </source>
</evidence>
<feature type="domain" description="Ketosynthase family 3 (KS3)" evidence="7">
    <location>
        <begin position="26"/>
        <end position="482"/>
    </location>
</feature>
<keyword evidence="9" id="KW-0012">Acyltransferase</keyword>
<dbReference type="SUPFAM" id="SSF51735">
    <property type="entry name" value="NAD(P)-binding Rossmann-fold domains"/>
    <property type="match status" value="2"/>
</dbReference>
<dbReference type="SMART" id="SM00827">
    <property type="entry name" value="PKS_AT"/>
    <property type="match status" value="1"/>
</dbReference>
<evidence type="ECO:0000256" key="1">
    <source>
        <dbReference type="ARBA" id="ARBA00022450"/>
    </source>
</evidence>
<dbReference type="InterPro" id="IPR020807">
    <property type="entry name" value="PKS_DH"/>
</dbReference>
<feature type="compositionally biased region" description="Low complexity" evidence="5">
    <location>
        <begin position="1099"/>
        <end position="1117"/>
    </location>
</feature>
<protein>
    <submittedName>
        <fullName evidence="9">Phenolphthiocerol synthesis polyketide synthase type I Pks15/1</fullName>
        <ecNumber evidence="9">2.3.1.41</ecNumber>
    </submittedName>
</protein>
<dbReference type="InterPro" id="IPR057326">
    <property type="entry name" value="KR_dom"/>
</dbReference>
<dbReference type="PROSITE" id="PS52019">
    <property type="entry name" value="PKS_MFAS_DH"/>
    <property type="match status" value="1"/>
</dbReference>
<dbReference type="InterPro" id="IPR014043">
    <property type="entry name" value="Acyl_transferase_dom"/>
</dbReference>
<proteinExistence type="predicted"/>
<feature type="region of interest" description="Disordered" evidence="5">
    <location>
        <begin position="953"/>
        <end position="1039"/>
    </location>
</feature>
<dbReference type="SUPFAM" id="SSF55048">
    <property type="entry name" value="Probable ACP-binding domain of malonyl-CoA ACP transacylase"/>
    <property type="match status" value="1"/>
</dbReference>
<dbReference type="Pfam" id="PF08659">
    <property type="entry name" value="KR"/>
    <property type="match status" value="1"/>
</dbReference>
<dbReference type="KEGG" id="pbor:BSF38_04654"/>
<feature type="region of interest" description="Disordered" evidence="5">
    <location>
        <begin position="1"/>
        <end position="22"/>
    </location>
</feature>
<dbReference type="InterPro" id="IPR036291">
    <property type="entry name" value="NAD(P)-bd_dom_sf"/>
</dbReference>
<organism evidence="9 10">
    <name type="scientific">Paludisphaera borealis</name>
    <dbReference type="NCBI Taxonomy" id="1387353"/>
    <lineage>
        <taxon>Bacteria</taxon>
        <taxon>Pseudomonadati</taxon>
        <taxon>Planctomycetota</taxon>
        <taxon>Planctomycetia</taxon>
        <taxon>Isosphaerales</taxon>
        <taxon>Isosphaeraceae</taxon>
        <taxon>Paludisphaera</taxon>
    </lineage>
</organism>
<evidence type="ECO:0000313" key="10">
    <source>
        <dbReference type="Proteomes" id="UP000186309"/>
    </source>
</evidence>
<feature type="region of interest" description="Disordered" evidence="5">
    <location>
        <begin position="1940"/>
        <end position="1961"/>
    </location>
</feature>
<dbReference type="Pfam" id="PF02801">
    <property type="entry name" value="Ketoacyl-synt_C"/>
    <property type="match status" value="1"/>
</dbReference>
<accession>A0A1U7CW36</accession>
<feature type="domain" description="Carrier" evidence="6">
    <location>
        <begin position="1161"/>
        <end position="1241"/>
    </location>
</feature>
<dbReference type="InterPro" id="IPR009081">
    <property type="entry name" value="PP-bd_ACP"/>
</dbReference>
<dbReference type="PANTHER" id="PTHR43074">
    <property type="entry name" value="OMEGA-3 POLYUNSATURATED FATTY ACID SYNTHASE PFAB-RELATED"/>
    <property type="match status" value="1"/>
</dbReference>
<evidence type="ECO:0000313" key="9">
    <source>
        <dbReference type="EMBL" id="APW63093.1"/>
    </source>
</evidence>
<feature type="region of interest" description="N-terminal hotdog fold" evidence="4">
    <location>
        <begin position="1942"/>
        <end position="2079"/>
    </location>
</feature>
<dbReference type="Pfam" id="PF00550">
    <property type="entry name" value="PP-binding"/>
    <property type="match status" value="3"/>
</dbReference>
<dbReference type="InterPro" id="IPR036736">
    <property type="entry name" value="ACP-like_sf"/>
</dbReference>
<dbReference type="InterPro" id="IPR049551">
    <property type="entry name" value="PKS_DH_C"/>
</dbReference>
<keyword evidence="1" id="KW-0596">Phosphopantetheine</keyword>
<dbReference type="InterPro" id="IPR020841">
    <property type="entry name" value="PKS_Beta-ketoAc_synthase_dom"/>
</dbReference>
<dbReference type="InterPro" id="IPR049900">
    <property type="entry name" value="PKS_mFAS_DH"/>
</dbReference>
<reference evidence="10" key="1">
    <citation type="submission" date="2016-12" db="EMBL/GenBank/DDBJ databases">
        <title>Comparative genomics of four Isosphaeraceae planctomycetes: a common pool of plasmids and glycoside hydrolase genes.</title>
        <authorList>
            <person name="Ivanova A."/>
        </authorList>
    </citation>
    <scope>NUCLEOTIDE SEQUENCE [LARGE SCALE GENOMIC DNA]</scope>
    <source>
        <strain evidence="10">PX4</strain>
    </source>
</reference>
<dbReference type="InterPro" id="IPR052568">
    <property type="entry name" value="PKS-FAS_Synthase"/>
</dbReference>
<feature type="region of interest" description="C-terminal hotdog fold" evidence="4">
    <location>
        <begin position="2090"/>
        <end position="2238"/>
    </location>
</feature>
<evidence type="ECO:0000256" key="4">
    <source>
        <dbReference type="PROSITE-ProRule" id="PRU01363"/>
    </source>
</evidence>
<dbReference type="CDD" id="cd00833">
    <property type="entry name" value="PKS"/>
    <property type="match status" value="1"/>
</dbReference>
<dbReference type="InterPro" id="IPR001227">
    <property type="entry name" value="Ac_transferase_dom_sf"/>
</dbReference>
<feature type="domain" description="Carrier" evidence="6">
    <location>
        <begin position="1259"/>
        <end position="1336"/>
    </location>
</feature>
<sequence length="2252" mass="239979">MTESPHPARIDARKGSDLTQADSSRPVPVAIIGMGCLFPMADGLERYWSNIRGRLDAITEVPPTHWRPEDYFDQDPKAADRTYAHRGGFLSPVDFPLLDFGIAPHTVEATDTTQLLGLLVAKKALEDAGYGAGRDYARDRVSVILGVTGTLELVIPLGARLGHPIWRRALDEAGVDAETAADVVQRISDSYVGWQENSFPGLLGNVAAGRIANRLDLGGANCVVDAACASSLGAVNLAMHELASGRCDVALSGGLDTFNDIFMYMCFSKTPALSPSGDARPFAASGDGTILGEGLGVLVLKRLDDAKRDGDRIYAVIRSMGASSDGKGQSIYAPVASGQVKALRQAYEQAGVTPDSIELIEAHGTGTRVGDGVEVEALEEVYRGARPDGPWCALGSVKSQIGHAKAAAGAAGLIKAALALHHKVLPPTIKIDRPIDPLARDGSPFYLNVDNRPWVSTGRHPRRAAVSAFGFGGSNFHCVLEEVEPDRAAVDWGGDVQLLAYSADDPKALDSLLPRWSDKTSWPEVRAEAARSRSAFRSTHRVRLLIVAQRGEENLPGLIEEARDRLKSSAAATKTVRARRVFFGEGDAPGRLAFLFPGQGSQYVGMLRDLACRFPRMLSALEAADAATTSIGARLSDRIYPPSVFSDDERRRQDEALRDTRSAQPAIGAVSLGLLQILGDFGLRPDMVGGHSFGELTALHAAARIDARALAILANERGALMADCAGDKDSGAMLATFAPADQLAEFLRRHALDVVVANKNAPRQCVLSGPKAEIERAEALLATEKITARRLPVSAAFHSRFVAKARGPLLDALGGVEVKPGTIPVFANATGEPYPASADGARELLADQLAQPVEFTAMVEAMHRDGARTFVEVGPDAKLSGLVASILEGKAHAALAVDSARGEAGDLVGLATVLASLAASGYALDLPQWDFGFQPPPPATKRSGLTVPVCGAHPRPVSKPRPATPALAKPAVKAEAPPRPIASPTTSTAGLVAPSPTRTNQQKALVERTMNSSQNQTLASSNGHAHAPAPSRLPAPRTTSASNLAPVFQQTHDHLLALQQLAQQTAQLHQQFLEGQEATQRTFQTLLEQQLRLAGDVAPRPAAPVSQPAAVQPASLPAKPPAPKAVTPPPAPVAPPAPAPVKVSAPATNGRHVEAPPAPVSNVSETAKVLLETVAEKTGYPADMLELDMQLDADLGIDSIKRVEILSALQDRLPHAPAVQPDQLGTIRSLRDIVALLNVGGGTIATPQPAPAVSVNGDAKVAEVLLETVAEKTGYPADMLELDMQLDADLGIDSIKRVEILSALQDRLPHAPAVQPDQLGTIRSLRDIVALLNVGGGTIATPQPAPAVSVNGDAKVAEVLLETVAEKTGYPADMLELDMQLDADLGIDSIKRVEILSALQDRLPHAPAVQPDQLGTIRSLRDIVALLDGGAAEQAQPVARPEPVVQRETRPAVRLDRLTPRPRPLDAPDTRETIRLTPGGEVWITDDGSSLTAALETALVERGLRGRVISTSDPVAATNGQRPCGLIVVAPALGADDSFVKNAFRLIRAVGPMLRGQSAQGGAAALLTVSRLDGAFGLEGLGASVEPTSGGLAGLAKTASWEWPEVHCKAVDLDRDASNVDDSAQRIVEELIRSGPAEVGLSASRTIQVALDRVEWLSGNHRRRPVVDPGDLVVITGGARGITAEAAVALAAEFGPRLLLLGRTPVPDSEPAWLAALDDEVAVRSALRLHATEPMTPQKLNERGRQIMAQREIRRNLERINRAGGKAMYQSVDVRDRAAVRALIDQVQAVHGPVRGLIHAAGVLADRRIDDQTDDQFALVYDTKIDGLNAVFEAIEPTALRVLGLFSSSTARFGRTGQVAYAAANEVLNKWAQVQARRLPDCRVVSFNWGPWDGGMVTSALRPLFESEGVGLIPLADGARLVVRELQESRENPVEVVVLADPPQTGEPTPTPTPEPERSANDDLRPAFDRIVDVHALPVLKSHVIDGHAVLPMALIMEWLGEAALHRHPGLVVEGLDDLRLFKGVVLRDHKPVTVALHAGKGDRRGSALAVPVEMRGSLDGGREIVHARAVVNLAERHVEGRRTLTEGNLLPLAADRDEIYQRSLFHGPAMQAIERVEGCDEQTIAAWVSTAPAPASWIAKPLRQQWLTDPLAIDAAFQLMILWCLERTGSGSLPTAIGSYRQFRRRFPDDGVRVVATVRQSSDRRAVADVEFLDSRDELVARMESYECVIDASLNLAFRRNRLTHLETATN</sequence>
<dbReference type="InterPro" id="IPR016039">
    <property type="entry name" value="Thiolase-like"/>
</dbReference>
<dbReference type="GO" id="GO:0004315">
    <property type="term" value="F:3-oxoacyl-[acyl-carrier-protein] synthase activity"/>
    <property type="evidence" value="ECO:0007669"/>
    <property type="project" value="UniProtKB-EC"/>
</dbReference>
<feature type="active site" description="Proton acceptor; for dehydratase activity" evidence="4">
    <location>
        <position position="1983"/>
    </location>
</feature>
<feature type="domain" description="PKS/mFAS DH" evidence="8">
    <location>
        <begin position="1942"/>
        <end position="2238"/>
    </location>
</feature>
<feature type="domain" description="Carrier" evidence="6">
    <location>
        <begin position="1354"/>
        <end position="1431"/>
    </location>
</feature>
<dbReference type="Gene3D" id="1.10.1200.10">
    <property type="entry name" value="ACP-like"/>
    <property type="match status" value="3"/>
</dbReference>
<dbReference type="SMART" id="SM00822">
    <property type="entry name" value="PKS_KR"/>
    <property type="match status" value="1"/>
</dbReference>
<evidence type="ECO:0000256" key="5">
    <source>
        <dbReference type="SAM" id="MobiDB-lite"/>
    </source>
</evidence>
<dbReference type="SMART" id="SM00825">
    <property type="entry name" value="PKS_KS"/>
    <property type="match status" value="1"/>
</dbReference>
<dbReference type="OrthoDB" id="219272at2"/>
<dbReference type="PROSITE" id="PS50075">
    <property type="entry name" value="CARRIER"/>
    <property type="match status" value="3"/>
</dbReference>
<dbReference type="EC" id="2.3.1.41" evidence="9"/>
<dbReference type="Gene3D" id="3.40.50.720">
    <property type="entry name" value="NAD(P)-binding Rossmann-like Domain"/>
    <property type="match status" value="1"/>
</dbReference>
<evidence type="ECO:0000256" key="3">
    <source>
        <dbReference type="ARBA" id="ARBA00022679"/>
    </source>
</evidence>
<keyword evidence="2" id="KW-0597">Phosphoprotein</keyword>
<dbReference type="SUPFAM" id="SSF47336">
    <property type="entry name" value="ACP-like"/>
    <property type="match status" value="3"/>
</dbReference>
<keyword evidence="10" id="KW-1185">Reference proteome</keyword>
<feature type="active site" description="Proton donor; for dehydratase activity" evidence="4">
    <location>
        <position position="2155"/>
    </location>
</feature>
<dbReference type="SUPFAM" id="SSF52151">
    <property type="entry name" value="FabD/lysophospholipase-like"/>
    <property type="match status" value="1"/>
</dbReference>
<dbReference type="EMBL" id="CP019082">
    <property type="protein sequence ID" value="APW63093.1"/>
    <property type="molecule type" value="Genomic_DNA"/>
</dbReference>
<dbReference type="InterPro" id="IPR042104">
    <property type="entry name" value="PKS_dehydratase_sf"/>
</dbReference>
<evidence type="ECO:0000256" key="2">
    <source>
        <dbReference type="ARBA" id="ARBA00022553"/>
    </source>
</evidence>
<dbReference type="CDD" id="cd08953">
    <property type="entry name" value="KR_2_SDR_x"/>
    <property type="match status" value="1"/>
</dbReference>
<dbReference type="Gene3D" id="3.10.129.110">
    <property type="entry name" value="Polyketide synthase dehydratase"/>
    <property type="match status" value="1"/>
</dbReference>
<dbReference type="PROSITE" id="PS52004">
    <property type="entry name" value="KS3_2"/>
    <property type="match status" value="1"/>
</dbReference>
<dbReference type="Proteomes" id="UP000186309">
    <property type="component" value="Chromosome"/>
</dbReference>
<dbReference type="PANTHER" id="PTHR43074:SF1">
    <property type="entry name" value="BETA-KETOACYL SYNTHASE FAMILY PROTEIN-RELATED"/>
    <property type="match status" value="1"/>
</dbReference>